<feature type="transmembrane region" description="Helical" evidence="10">
    <location>
        <begin position="58"/>
        <end position="81"/>
    </location>
</feature>
<dbReference type="PANTHER" id="PTHR22777:SF17">
    <property type="entry name" value="UPF0053 PROTEIN SLL0260"/>
    <property type="match status" value="1"/>
</dbReference>
<proteinExistence type="inferred from homology"/>
<dbReference type="EMBL" id="JBHUIR010000038">
    <property type="protein sequence ID" value="MFD2260288.1"/>
    <property type="molecule type" value="Genomic_DNA"/>
</dbReference>
<evidence type="ECO:0000256" key="9">
    <source>
        <dbReference type="PROSITE-ProRule" id="PRU01193"/>
    </source>
</evidence>
<evidence type="ECO:0000313" key="13">
    <source>
        <dbReference type="EMBL" id="MFD2260288.1"/>
    </source>
</evidence>
<dbReference type="RefSeq" id="WP_165278621.1">
    <property type="nucleotide sequence ID" value="NZ_BAABGS010000021.1"/>
</dbReference>
<dbReference type="PROSITE" id="PS51371">
    <property type="entry name" value="CBS"/>
    <property type="match status" value="1"/>
</dbReference>
<dbReference type="SUPFAM" id="SSF54631">
    <property type="entry name" value="CBS-domain pair"/>
    <property type="match status" value="1"/>
</dbReference>
<organism evidence="13 14">
    <name type="scientific">Chelativorans composti</name>
    <dbReference type="NCBI Taxonomy" id="768533"/>
    <lineage>
        <taxon>Bacteria</taxon>
        <taxon>Pseudomonadati</taxon>
        <taxon>Pseudomonadota</taxon>
        <taxon>Alphaproteobacteria</taxon>
        <taxon>Hyphomicrobiales</taxon>
        <taxon>Phyllobacteriaceae</taxon>
        <taxon>Chelativorans</taxon>
    </lineage>
</organism>
<dbReference type="Gene3D" id="3.30.465.10">
    <property type="match status" value="1"/>
</dbReference>
<dbReference type="Pfam" id="PF03471">
    <property type="entry name" value="CorC_HlyC"/>
    <property type="match status" value="1"/>
</dbReference>
<evidence type="ECO:0000313" key="14">
    <source>
        <dbReference type="Proteomes" id="UP001597373"/>
    </source>
</evidence>
<keyword evidence="3 9" id="KW-0812">Transmembrane</keyword>
<dbReference type="InterPro" id="IPR046342">
    <property type="entry name" value="CBS_dom_sf"/>
</dbReference>
<name>A0ABW5DGS1_9HYPH</name>
<dbReference type="InterPro" id="IPR044751">
    <property type="entry name" value="Ion_transp-like_CBS"/>
</dbReference>
<evidence type="ECO:0000256" key="4">
    <source>
        <dbReference type="ARBA" id="ARBA00022737"/>
    </source>
</evidence>
<feature type="transmembrane region" description="Helical" evidence="10">
    <location>
        <begin position="6"/>
        <end position="27"/>
    </location>
</feature>
<dbReference type="InterPro" id="IPR000644">
    <property type="entry name" value="CBS_dom"/>
</dbReference>
<keyword evidence="14" id="KW-1185">Reference proteome</keyword>
<dbReference type="PROSITE" id="PS51846">
    <property type="entry name" value="CNNM"/>
    <property type="match status" value="1"/>
</dbReference>
<gene>
    <name evidence="13" type="ORF">ACFSMZ_10995</name>
</gene>
<keyword evidence="7 9" id="KW-0472">Membrane</keyword>
<dbReference type="InterPro" id="IPR005170">
    <property type="entry name" value="Transptr-assoc_dom"/>
</dbReference>
<dbReference type="SMART" id="SM01091">
    <property type="entry name" value="CorC_HlyC"/>
    <property type="match status" value="1"/>
</dbReference>
<keyword evidence="6 8" id="KW-0129">CBS domain</keyword>
<dbReference type="CDD" id="cd04590">
    <property type="entry name" value="CBS_pair_CorC_HlyC_assoc"/>
    <property type="match status" value="1"/>
</dbReference>
<feature type="domain" description="CNNM transmembrane" evidence="12">
    <location>
        <begin position="1"/>
        <end position="199"/>
    </location>
</feature>
<accession>A0ABW5DGS1</accession>
<evidence type="ECO:0000256" key="8">
    <source>
        <dbReference type="PROSITE-ProRule" id="PRU00703"/>
    </source>
</evidence>
<evidence type="ECO:0000256" key="2">
    <source>
        <dbReference type="ARBA" id="ARBA00006446"/>
    </source>
</evidence>
<comment type="subcellular location">
    <subcellularLocation>
        <location evidence="1">Membrane</location>
        <topology evidence="1">Multi-pass membrane protein</topology>
    </subcellularLocation>
</comment>
<dbReference type="Proteomes" id="UP001597373">
    <property type="component" value="Unassembled WGS sequence"/>
</dbReference>
<evidence type="ECO:0000256" key="3">
    <source>
        <dbReference type="ARBA" id="ARBA00022692"/>
    </source>
</evidence>
<evidence type="ECO:0000256" key="5">
    <source>
        <dbReference type="ARBA" id="ARBA00022989"/>
    </source>
</evidence>
<feature type="domain" description="CBS" evidence="11">
    <location>
        <begin position="282"/>
        <end position="342"/>
    </location>
</feature>
<protein>
    <submittedName>
        <fullName evidence="13">Hemolysin family protein</fullName>
    </submittedName>
</protein>
<evidence type="ECO:0000259" key="12">
    <source>
        <dbReference type="PROSITE" id="PS51846"/>
    </source>
</evidence>
<dbReference type="InterPro" id="IPR016169">
    <property type="entry name" value="FAD-bd_PCMH_sub2"/>
</dbReference>
<comment type="similarity">
    <text evidence="2">Belongs to the UPF0053 family. Hemolysin C subfamily.</text>
</comment>
<dbReference type="Gene3D" id="3.10.580.10">
    <property type="entry name" value="CBS-domain"/>
    <property type="match status" value="1"/>
</dbReference>
<feature type="transmembrane region" description="Helical" evidence="10">
    <location>
        <begin position="134"/>
        <end position="156"/>
    </location>
</feature>
<evidence type="ECO:0000259" key="11">
    <source>
        <dbReference type="PROSITE" id="PS51371"/>
    </source>
</evidence>
<dbReference type="Pfam" id="PF01595">
    <property type="entry name" value="CNNM"/>
    <property type="match status" value="1"/>
</dbReference>
<dbReference type="PANTHER" id="PTHR22777">
    <property type="entry name" value="HEMOLYSIN-RELATED"/>
    <property type="match status" value="1"/>
</dbReference>
<dbReference type="InterPro" id="IPR002550">
    <property type="entry name" value="CNNM"/>
</dbReference>
<comment type="caution">
    <text evidence="13">The sequence shown here is derived from an EMBL/GenBank/DDBJ whole genome shotgun (WGS) entry which is preliminary data.</text>
</comment>
<evidence type="ECO:0000256" key="1">
    <source>
        <dbReference type="ARBA" id="ARBA00004141"/>
    </source>
</evidence>
<sequence length="435" mass="46965">MLAIEIAILVLLILFNGFMAMSELAVVSARPALLRSRSERGEKGATRALKLAEDPGRFLSTVQIGITLVGILSGAFSGATIGVRLGEWLMSIGMSATMANALGVGIVVAIITYVSLVAGELVPKQIALRKAEDIAILVAPFMLSLSKVALPLVWLLDISGRFVLKLLGQSADDSQNVTDEEIRSLIAEAARTGTIEVEEKQMISGVMRLADRKARAIMTPRNEVEWIDINADQEKIRETLRNTEHTRLPAGDGTIEQMLGVINTRELLTAELSGKPLNLREHVRQAPVVLDFVDALDVLKTLREAEVPVALVHDEYGSFEGIITPADILEAIAGAFKSDQDEDDVDVVQRADGSWLLPGLMPADEMADLLGITLPSDHSYATLAGFLLSYTQELPRTGTIVNALGWEFEIVDLDGRRIDRVIARREGAAAATAAG</sequence>
<dbReference type="InterPro" id="IPR036318">
    <property type="entry name" value="FAD-bd_PCMH-like_sf"/>
</dbReference>
<reference evidence="14" key="1">
    <citation type="journal article" date="2019" name="Int. J. Syst. Evol. Microbiol.">
        <title>The Global Catalogue of Microorganisms (GCM) 10K type strain sequencing project: providing services to taxonomists for standard genome sequencing and annotation.</title>
        <authorList>
            <consortium name="The Broad Institute Genomics Platform"/>
            <consortium name="The Broad Institute Genome Sequencing Center for Infectious Disease"/>
            <person name="Wu L."/>
            <person name="Ma J."/>
        </authorList>
    </citation>
    <scope>NUCLEOTIDE SEQUENCE [LARGE SCALE GENOMIC DNA]</scope>
    <source>
        <strain evidence="14">KCTC 23707</strain>
    </source>
</reference>
<keyword evidence="4" id="KW-0677">Repeat</keyword>
<evidence type="ECO:0000256" key="7">
    <source>
        <dbReference type="ARBA" id="ARBA00023136"/>
    </source>
</evidence>
<dbReference type="SUPFAM" id="SSF56176">
    <property type="entry name" value="FAD-binding/transporter-associated domain-like"/>
    <property type="match status" value="1"/>
</dbReference>
<dbReference type="Pfam" id="PF00571">
    <property type="entry name" value="CBS"/>
    <property type="match status" value="1"/>
</dbReference>
<evidence type="ECO:0000256" key="6">
    <source>
        <dbReference type="ARBA" id="ARBA00023122"/>
    </source>
</evidence>
<feature type="transmembrane region" description="Helical" evidence="10">
    <location>
        <begin position="101"/>
        <end position="122"/>
    </location>
</feature>
<keyword evidence="5 9" id="KW-1133">Transmembrane helix</keyword>
<evidence type="ECO:0000256" key="10">
    <source>
        <dbReference type="SAM" id="Phobius"/>
    </source>
</evidence>